<dbReference type="PROSITE" id="PS50231">
    <property type="entry name" value="RICIN_B_LECTIN"/>
    <property type="match status" value="1"/>
</dbReference>
<dbReference type="SUPFAM" id="SSF50370">
    <property type="entry name" value="Ricin B-like lectins"/>
    <property type="match status" value="1"/>
</dbReference>
<accession>A0AAP6BB99</accession>
<comment type="caution">
    <text evidence="2">The sequence shown here is derived from an EMBL/GenBank/DDBJ whole genome shotgun (WGS) entry which is preliminary data.</text>
</comment>
<feature type="signal peptide" evidence="1">
    <location>
        <begin position="1"/>
        <end position="39"/>
    </location>
</feature>
<keyword evidence="4" id="KW-1185">Reference proteome</keyword>
<dbReference type="EMBL" id="JARAWP010000001">
    <property type="protein sequence ID" value="MDX3016543.1"/>
    <property type="molecule type" value="Genomic_DNA"/>
</dbReference>
<organism evidence="2 5">
    <name type="scientific">Streptomyces acidiscabies</name>
    <dbReference type="NCBI Taxonomy" id="42234"/>
    <lineage>
        <taxon>Bacteria</taxon>
        <taxon>Bacillati</taxon>
        <taxon>Actinomycetota</taxon>
        <taxon>Actinomycetes</taxon>
        <taxon>Kitasatosporales</taxon>
        <taxon>Streptomycetaceae</taxon>
        <taxon>Streptomyces</taxon>
    </lineage>
</organism>
<evidence type="ECO:0000313" key="2">
    <source>
        <dbReference type="EMBL" id="MDX2961589.1"/>
    </source>
</evidence>
<dbReference type="RefSeq" id="WP_010351557.1">
    <property type="nucleotide sequence ID" value="NZ_BCMK01000011.1"/>
</dbReference>
<feature type="chain" id="PRO_5042999722" evidence="1">
    <location>
        <begin position="40"/>
        <end position="172"/>
    </location>
</feature>
<dbReference type="AlphaFoldDB" id="A0AAP6BB99"/>
<gene>
    <name evidence="2" type="ORF">PV399_17975</name>
    <name evidence="3" type="ORF">PV666_01400</name>
</gene>
<dbReference type="EMBL" id="JARAWC010000012">
    <property type="protein sequence ID" value="MDX2961589.1"/>
    <property type="molecule type" value="Genomic_DNA"/>
</dbReference>
<proteinExistence type="predicted"/>
<evidence type="ECO:0000313" key="3">
    <source>
        <dbReference type="EMBL" id="MDX3016543.1"/>
    </source>
</evidence>
<protein>
    <submittedName>
        <fullName evidence="2">RICIN domain-containing protein</fullName>
    </submittedName>
</protein>
<evidence type="ECO:0000256" key="1">
    <source>
        <dbReference type="SAM" id="SignalP"/>
    </source>
</evidence>
<dbReference type="Proteomes" id="UP001282288">
    <property type="component" value="Unassembled WGS sequence"/>
</dbReference>
<sequence>MNRQSLPKSRALSLRWYAGLFSVALSLAMALVSASPASAAIGTNLLRNWETGRCLDSNGNGDVYTLPCQPGNAYQTWTVDLYRHSDYDEVTFRNNATGRCLYWADGSVRTAPCTSSGDWGHNLSIWRAVGSGWDNVQLTDAGGGSCLDSNRAGNAYMLGCNGGGFQRWRLGF</sequence>
<evidence type="ECO:0000313" key="5">
    <source>
        <dbReference type="Proteomes" id="UP001282288"/>
    </source>
</evidence>
<dbReference type="CDD" id="cd23415">
    <property type="entry name" value="beta-trefoil_Ricin_AH"/>
    <property type="match status" value="1"/>
</dbReference>
<dbReference type="Proteomes" id="UP001272987">
    <property type="component" value="Unassembled WGS sequence"/>
</dbReference>
<dbReference type="GeneID" id="69804397"/>
<name>A0AAP6BB99_9ACTN</name>
<keyword evidence="1" id="KW-0732">Signal</keyword>
<dbReference type="Gene3D" id="2.80.10.50">
    <property type="match status" value="1"/>
</dbReference>
<reference evidence="2 4" key="1">
    <citation type="journal article" date="2023" name="Microb. Genom.">
        <title>Mesoterricola silvestris gen. nov., sp. nov., Mesoterricola sediminis sp. nov., Geothrix oryzae sp. nov., Geothrix edaphica sp. nov., Geothrix rubra sp. nov., and Geothrix limicola sp. nov., six novel members of Acidobacteriota isolated from soils.</title>
        <authorList>
            <person name="Weisberg A.J."/>
            <person name="Pearce E."/>
            <person name="Kramer C.G."/>
            <person name="Chang J.H."/>
            <person name="Clarke C.R."/>
        </authorList>
    </citation>
    <scope>NUCLEOTIDE SEQUENCE</scope>
    <source>
        <strain evidence="3 4">NB05-1H</strain>
        <strain evidence="2">NRRL_B-16521</strain>
    </source>
</reference>
<evidence type="ECO:0000313" key="4">
    <source>
        <dbReference type="Proteomes" id="UP001272987"/>
    </source>
</evidence>
<dbReference type="InterPro" id="IPR035992">
    <property type="entry name" value="Ricin_B-like_lectins"/>
</dbReference>